<dbReference type="InterPro" id="IPR011009">
    <property type="entry name" value="Kinase-like_dom_sf"/>
</dbReference>
<keyword evidence="3" id="KW-1185">Reference proteome</keyword>
<evidence type="ECO:0008006" key="4">
    <source>
        <dbReference type="Google" id="ProtNLM"/>
    </source>
</evidence>
<dbReference type="SUPFAM" id="SSF56112">
    <property type="entry name" value="Protein kinase-like (PK-like)"/>
    <property type="match status" value="1"/>
</dbReference>
<proteinExistence type="predicted"/>
<dbReference type="EMBL" id="JAKNSF020000213">
    <property type="protein sequence ID" value="KAK7706795.1"/>
    <property type="molecule type" value="Genomic_DNA"/>
</dbReference>
<accession>A0ABR1NM54</accession>
<protein>
    <recommendedName>
        <fullName evidence="4">Protein kinase domain-containing protein</fullName>
    </recommendedName>
</protein>
<sequence length="424" mass="48750">MAAVPVPPLTADEQEELRTMLNDFPEYQKYLQDRFSMYRGGEAGYSRSLETIRTDFQNGRRARLNRIRARQVPRVNYTGRLTDAKRRQLASDAEFARESYRTQGGGGGDDDLEPAQREVAKDEFQRATAMMTAKKNFSFIKILGAGGNGMVVLWKWTPGGNPLEQGHYVVMKMSTDYDEDEERAKWEVVNDERNLTLEQFTGEWDLLDRDPEEGPQNAPPGTWPAWSRWPITSGPGRYSHRSNIWHIGLNMWCILLLQLPDFPAVAGRMKSEEPPPVPPATDVPIQDQRWTYGYRLIADDDEGREYQQNFTPALCEAIAKCMMARQEHRPDLNQLQADITNALGNPLPRLDARVRRFFGSEATPPVHWRAAFSDVDLLEMDPFNPYPYVVDPKGEEDDSLSLNPRRRKRRRTRQAPLEDLAYRD</sequence>
<evidence type="ECO:0000313" key="3">
    <source>
        <dbReference type="Proteomes" id="UP001430848"/>
    </source>
</evidence>
<organism evidence="2 3">
    <name type="scientific">Diaporthe eres</name>
    <name type="common">Phomopsis oblonga</name>
    <dbReference type="NCBI Taxonomy" id="83184"/>
    <lineage>
        <taxon>Eukaryota</taxon>
        <taxon>Fungi</taxon>
        <taxon>Dikarya</taxon>
        <taxon>Ascomycota</taxon>
        <taxon>Pezizomycotina</taxon>
        <taxon>Sordariomycetes</taxon>
        <taxon>Sordariomycetidae</taxon>
        <taxon>Diaporthales</taxon>
        <taxon>Diaporthaceae</taxon>
        <taxon>Diaporthe</taxon>
        <taxon>Diaporthe eres species complex</taxon>
    </lineage>
</organism>
<feature type="region of interest" description="Disordered" evidence="1">
    <location>
        <begin position="388"/>
        <end position="424"/>
    </location>
</feature>
<gene>
    <name evidence="2" type="ORF">SLS63_013901</name>
</gene>
<name>A0ABR1NM54_DIAER</name>
<reference evidence="2 3" key="1">
    <citation type="submission" date="2024-02" db="EMBL/GenBank/DDBJ databases">
        <title>De novo assembly and annotation of 12 fungi associated with fruit tree decline syndrome in Ontario, Canada.</title>
        <authorList>
            <person name="Sulman M."/>
            <person name="Ellouze W."/>
            <person name="Ilyukhin E."/>
        </authorList>
    </citation>
    <scope>NUCLEOTIDE SEQUENCE [LARGE SCALE GENOMIC DNA]</scope>
    <source>
        <strain evidence="2 3">M169</strain>
    </source>
</reference>
<dbReference type="Proteomes" id="UP001430848">
    <property type="component" value="Unassembled WGS sequence"/>
</dbReference>
<feature type="compositionally biased region" description="Basic residues" evidence="1">
    <location>
        <begin position="404"/>
        <end position="413"/>
    </location>
</feature>
<evidence type="ECO:0000313" key="2">
    <source>
        <dbReference type="EMBL" id="KAK7706795.1"/>
    </source>
</evidence>
<comment type="caution">
    <text evidence="2">The sequence shown here is derived from an EMBL/GenBank/DDBJ whole genome shotgun (WGS) entry which is preliminary data.</text>
</comment>
<feature type="region of interest" description="Disordered" evidence="1">
    <location>
        <begin position="92"/>
        <end position="113"/>
    </location>
</feature>
<evidence type="ECO:0000256" key="1">
    <source>
        <dbReference type="SAM" id="MobiDB-lite"/>
    </source>
</evidence>